<protein>
    <recommendedName>
        <fullName evidence="2">Zn(2)-C6 fungal-type domain-containing protein</fullName>
    </recommendedName>
</protein>
<dbReference type="InterPro" id="IPR021858">
    <property type="entry name" value="Fun_TF"/>
</dbReference>
<dbReference type="Pfam" id="PF11951">
    <property type="entry name" value="Fungal_trans_2"/>
    <property type="match status" value="1"/>
</dbReference>
<dbReference type="PROSITE" id="PS00463">
    <property type="entry name" value="ZN2_CY6_FUNGAL_1"/>
    <property type="match status" value="1"/>
</dbReference>
<reference evidence="3" key="1">
    <citation type="journal article" date="2020" name="Stud. Mycol.">
        <title>101 Dothideomycetes genomes: a test case for predicting lifestyles and emergence of pathogens.</title>
        <authorList>
            <person name="Haridas S."/>
            <person name="Albert R."/>
            <person name="Binder M."/>
            <person name="Bloem J."/>
            <person name="Labutti K."/>
            <person name="Salamov A."/>
            <person name="Andreopoulos B."/>
            <person name="Baker S."/>
            <person name="Barry K."/>
            <person name="Bills G."/>
            <person name="Bluhm B."/>
            <person name="Cannon C."/>
            <person name="Castanera R."/>
            <person name="Culley D."/>
            <person name="Daum C."/>
            <person name="Ezra D."/>
            <person name="Gonzalez J."/>
            <person name="Henrissat B."/>
            <person name="Kuo A."/>
            <person name="Liang C."/>
            <person name="Lipzen A."/>
            <person name="Lutzoni F."/>
            <person name="Magnuson J."/>
            <person name="Mondo S."/>
            <person name="Nolan M."/>
            <person name="Ohm R."/>
            <person name="Pangilinan J."/>
            <person name="Park H.-J."/>
            <person name="Ramirez L."/>
            <person name="Alfaro M."/>
            <person name="Sun H."/>
            <person name="Tritt A."/>
            <person name="Yoshinaga Y."/>
            <person name="Zwiers L.-H."/>
            <person name="Turgeon B."/>
            <person name="Goodwin S."/>
            <person name="Spatafora J."/>
            <person name="Crous P."/>
            <person name="Grigoriev I."/>
        </authorList>
    </citation>
    <scope>NUCLEOTIDE SEQUENCE</scope>
    <source>
        <strain evidence="3">CBS 110217</strain>
    </source>
</reference>
<keyword evidence="4" id="KW-1185">Reference proteome</keyword>
<dbReference type="InterPro" id="IPR053178">
    <property type="entry name" value="Osmoadaptation_assoc"/>
</dbReference>
<evidence type="ECO:0000313" key="4">
    <source>
        <dbReference type="Proteomes" id="UP000799777"/>
    </source>
</evidence>
<keyword evidence="1" id="KW-0539">Nucleus</keyword>
<evidence type="ECO:0000259" key="2">
    <source>
        <dbReference type="PROSITE" id="PS50048"/>
    </source>
</evidence>
<gene>
    <name evidence="3" type="ORF">EK21DRAFT_98575</name>
</gene>
<dbReference type="EMBL" id="ML978169">
    <property type="protein sequence ID" value="KAF2033009.1"/>
    <property type="molecule type" value="Genomic_DNA"/>
</dbReference>
<sequence>MVGIGGRSKACDNCRQRRVKCDLTRPACLRCRKRRLQCGGPQDIAIIPYKDQSHAVVSSSNTERTSVMNNSPCCRVATTLSIPHDAVYISYTHTHLLDGNEAIVLRPSIDRSITSECFLALSTTYFGIKHRQKWIVTCGLSRYGGAIRSVHEALAKDDASRSFDVLEAVMIMAVIEGLISEREDGWINHARGLEKLLERQGPQRMTSLPSLVVLERCRATMIFAAIVLRKTTIVAKPEWKALPWVQYPGRLHSLKRLIDILADCPELFVLRERTEQPLKTLDDHQSQMQTLLSKTQAVLNGLHHWEHGWRYGVNDAYTEVEAPETTPVVLDRHGMPTPAWSTIFRYKSLYHASCLTIYHATLILVLRFLDGLNVALHQIRNAGLIICRSVDYHLTQTWTEVGAVNLLFPLRMAFEAMGREAPAIGTWLRTALDDISAGRRGLWKSAKAVLEL</sequence>
<dbReference type="PANTHER" id="PTHR38111">
    <property type="entry name" value="ZN(2)-C6 FUNGAL-TYPE DOMAIN-CONTAINING PROTEIN-RELATED"/>
    <property type="match status" value="1"/>
</dbReference>
<dbReference type="SMART" id="SM00066">
    <property type="entry name" value="GAL4"/>
    <property type="match status" value="1"/>
</dbReference>
<proteinExistence type="predicted"/>
<dbReference type="AlphaFoldDB" id="A0A9P4HG62"/>
<evidence type="ECO:0000256" key="1">
    <source>
        <dbReference type="ARBA" id="ARBA00023242"/>
    </source>
</evidence>
<comment type="caution">
    <text evidence="3">The sequence shown here is derived from an EMBL/GenBank/DDBJ whole genome shotgun (WGS) entry which is preliminary data.</text>
</comment>
<dbReference type="GO" id="GO:0008270">
    <property type="term" value="F:zinc ion binding"/>
    <property type="evidence" value="ECO:0007669"/>
    <property type="project" value="InterPro"/>
</dbReference>
<feature type="domain" description="Zn(2)-C6 fungal-type" evidence="2">
    <location>
        <begin position="10"/>
        <end position="38"/>
    </location>
</feature>
<dbReference type="CDD" id="cd00067">
    <property type="entry name" value="GAL4"/>
    <property type="match status" value="1"/>
</dbReference>
<dbReference type="InterPro" id="IPR036864">
    <property type="entry name" value="Zn2-C6_fun-type_DNA-bd_sf"/>
</dbReference>
<organism evidence="3 4">
    <name type="scientific">Setomelanomma holmii</name>
    <dbReference type="NCBI Taxonomy" id="210430"/>
    <lineage>
        <taxon>Eukaryota</taxon>
        <taxon>Fungi</taxon>
        <taxon>Dikarya</taxon>
        <taxon>Ascomycota</taxon>
        <taxon>Pezizomycotina</taxon>
        <taxon>Dothideomycetes</taxon>
        <taxon>Pleosporomycetidae</taxon>
        <taxon>Pleosporales</taxon>
        <taxon>Pleosporineae</taxon>
        <taxon>Phaeosphaeriaceae</taxon>
        <taxon>Setomelanomma</taxon>
    </lineage>
</organism>
<dbReference type="GO" id="GO:0000981">
    <property type="term" value="F:DNA-binding transcription factor activity, RNA polymerase II-specific"/>
    <property type="evidence" value="ECO:0007669"/>
    <property type="project" value="InterPro"/>
</dbReference>
<dbReference type="OrthoDB" id="5126878at2759"/>
<dbReference type="Gene3D" id="4.10.240.10">
    <property type="entry name" value="Zn(2)-C6 fungal-type DNA-binding domain"/>
    <property type="match status" value="1"/>
</dbReference>
<evidence type="ECO:0000313" key="3">
    <source>
        <dbReference type="EMBL" id="KAF2033009.1"/>
    </source>
</evidence>
<dbReference type="PROSITE" id="PS50048">
    <property type="entry name" value="ZN2_CY6_FUNGAL_2"/>
    <property type="match status" value="1"/>
</dbReference>
<dbReference type="InterPro" id="IPR001138">
    <property type="entry name" value="Zn2Cys6_DnaBD"/>
</dbReference>
<dbReference type="Proteomes" id="UP000799777">
    <property type="component" value="Unassembled WGS sequence"/>
</dbReference>
<dbReference type="Pfam" id="PF00172">
    <property type="entry name" value="Zn_clus"/>
    <property type="match status" value="1"/>
</dbReference>
<accession>A0A9P4HG62</accession>
<dbReference type="PANTHER" id="PTHR38111:SF2">
    <property type="entry name" value="FINGER DOMAIN PROTEIN, PUTATIVE (AFU_ORTHOLOGUE AFUA_1G01560)-RELATED"/>
    <property type="match status" value="1"/>
</dbReference>
<name>A0A9P4HG62_9PLEO</name>
<dbReference type="SUPFAM" id="SSF57701">
    <property type="entry name" value="Zn2/Cys6 DNA-binding domain"/>
    <property type="match status" value="1"/>
</dbReference>